<dbReference type="Proteomes" id="UP001056685">
    <property type="component" value="Segment"/>
</dbReference>
<protein>
    <submittedName>
        <fullName evidence="1">Uncharacterized protein</fullName>
    </submittedName>
</protein>
<organism evidence="1 2">
    <name type="scientific">Brevundimonas phage vB_BpoS-Kabachok</name>
    <dbReference type="NCBI Taxonomy" id="2948600"/>
    <lineage>
        <taxon>Viruses</taxon>
        <taxon>Duplodnaviria</taxon>
        <taxon>Heunggongvirae</taxon>
        <taxon>Uroviricota</taxon>
        <taxon>Caudoviricetes</taxon>
        <taxon>Jeanschmidtviridae</taxon>
        <taxon>Marchewkavirus</taxon>
        <taxon>Marchewkavirus kabachok</taxon>
    </lineage>
</organism>
<gene>
    <name evidence="1" type="ORF">KABACHOK_01150</name>
</gene>
<dbReference type="EMBL" id="ON529852">
    <property type="protein sequence ID" value="USN13951.1"/>
    <property type="molecule type" value="Genomic_DNA"/>
</dbReference>
<keyword evidence="2" id="KW-1185">Reference proteome</keyword>
<evidence type="ECO:0000313" key="2">
    <source>
        <dbReference type="Proteomes" id="UP001056685"/>
    </source>
</evidence>
<sequence length="139" mass="15476">MRTTDNPRDAVDVLRHLVDTYACDESVVGHPINLARLPQLRMLERCGLVEIREVVLNKRWVTTAAGAIWLTLREAGLAKTVRLDDDILNTQKGFWMSRTEAVCAAILLERQGLAQMTNATGGGVDYPSFEPLHLTYTPA</sequence>
<name>A0A9E7MNJ5_9CAUD</name>
<evidence type="ECO:0000313" key="1">
    <source>
        <dbReference type="EMBL" id="USN13951.1"/>
    </source>
</evidence>
<proteinExistence type="predicted"/>
<accession>A0A9E7MNJ5</accession>
<reference evidence="1" key="1">
    <citation type="submission" date="2022-05" db="EMBL/GenBank/DDBJ databases">
        <authorList>
            <person name="Friedrich I."/>
            <person name="Poehlein A."/>
            <person name="Schneider D."/>
            <person name="Hertel R."/>
            <person name="Daniel R."/>
        </authorList>
    </citation>
    <scope>NUCLEOTIDE SEQUENCE</scope>
</reference>